<protein>
    <submittedName>
        <fullName evidence="1">Unannotated protein</fullName>
    </submittedName>
</protein>
<dbReference type="EMBL" id="CAEZTZ010000025">
    <property type="protein sequence ID" value="CAB4580986.1"/>
    <property type="molecule type" value="Genomic_DNA"/>
</dbReference>
<dbReference type="AlphaFoldDB" id="A0A6J6EXW4"/>
<name>A0A6J6EXW4_9ZZZZ</name>
<organism evidence="1">
    <name type="scientific">freshwater metagenome</name>
    <dbReference type="NCBI Taxonomy" id="449393"/>
    <lineage>
        <taxon>unclassified sequences</taxon>
        <taxon>metagenomes</taxon>
        <taxon>ecological metagenomes</taxon>
    </lineage>
</organism>
<accession>A0A6J6EXW4</accession>
<gene>
    <name evidence="1" type="ORF">UFOPK1767_00319</name>
</gene>
<proteinExistence type="predicted"/>
<reference evidence="1" key="1">
    <citation type="submission" date="2020-05" db="EMBL/GenBank/DDBJ databases">
        <authorList>
            <person name="Chiriac C."/>
            <person name="Salcher M."/>
            <person name="Ghai R."/>
            <person name="Kavagutti S V."/>
        </authorList>
    </citation>
    <scope>NUCLEOTIDE SEQUENCE</scope>
</reference>
<evidence type="ECO:0000313" key="1">
    <source>
        <dbReference type="EMBL" id="CAB4580986.1"/>
    </source>
</evidence>
<sequence>MSSIVVCSFYTDDEYYRNEAKALKADLDKLGVDYVLEEIAKKPGQDWADMCRQKVPFLQSVCERFPNKKVFWIDVDCRLLSLPDFVRESSADIIGFQRGFGSSLTIGYHNRTRFWEPCFWGVGTSENARKMIADAAALEAQSELKATDDYFFEDGWRQNADSLTFQVIPSVAVVGKGDPSLKVESFFVFGSSGNVSEFKGKVEQHKSASKQSVRKRITMFGKKVLKGFSKPAARRLVNIADRIGVTAILTGQGSVGKTLSRRAITHKILRAGFDGNRTELAKLSVELNTSGVTTSEERATIVAANTFAHYSAREAEGHVTLTWWARPFPGNFGDWLSPLIIGNYTSDRILYHSPTAPIVEHHLISTGSIGRFITPSSIVVGTGISADDVELHPKAEYISVRGPITAKLVKECGGPDVESFGDPGAVMSRIIPLARPKKTNGKTAFVRHFTHSNLMMRLPDNFEELSVLMSAPDKIAEFLGRLIGYDRVVTSAMHVFIVCQSYGIPCSLVTFEGSEDAVHGTGLKYGDYALGVGLETISPVSVPVDLRKFSFANIERDDTVSEAKKDEIIDAIKRGLAAEARYR</sequence>